<keyword evidence="3" id="KW-1185">Reference proteome</keyword>
<organism evidence="2 3">
    <name type="scientific">Stephania japonica</name>
    <dbReference type="NCBI Taxonomy" id="461633"/>
    <lineage>
        <taxon>Eukaryota</taxon>
        <taxon>Viridiplantae</taxon>
        <taxon>Streptophyta</taxon>
        <taxon>Embryophyta</taxon>
        <taxon>Tracheophyta</taxon>
        <taxon>Spermatophyta</taxon>
        <taxon>Magnoliopsida</taxon>
        <taxon>Ranunculales</taxon>
        <taxon>Menispermaceae</taxon>
        <taxon>Menispermoideae</taxon>
        <taxon>Cissampelideae</taxon>
        <taxon>Stephania</taxon>
    </lineage>
</organism>
<feature type="compositionally biased region" description="Basic residues" evidence="1">
    <location>
        <begin position="50"/>
        <end position="59"/>
    </location>
</feature>
<gene>
    <name evidence="2" type="ORF">Sjap_018140</name>
</gene>
<evidence type="ECO:0000313" key="3">
    <source>
        <dbReference type="Proteomes" id="UP001417504"/>
    </source>
</evidence>
<proteinExistence type="predicted"/>
<sequence>MHVNRSSMIKPNSGVQNLFDASFGMVCTKRTEDVRKAGKARKTKEVNKKTTGKGKRVGKRAQTASYKKLKELGRVREIASYTTRHMQHMPQKGENWQFAIVKLVQLKHPHLSQMKRIGKNESEDEKVEEEEGGKTGEDEEEEEEEKDENGEDEEETK</sequence>
<evidence type="ECO:0000256" key="1">
    <source>
        <dbReference type="SAM" id="MobiDB-lite"/>
    </source>
</evidence>
<protein>
    <submittedName>
        <fullName evidence="2">Uncharacterized protein</fullName>
    </submittedName>
</protein>
<reference evidence="2 3" key="1">
    <citation type="submission" date="2024-01" db="EMBL/GenBank/DDBJ databases">
        <title>Genome assemblies of Stephania.</title>
        <authorList>
            <person name="Yang L."/>
        </authorList>
    </citation>
    <scope>NUCLEOTIDE SEQUENCE [LARGE SCALE GENOMIC DNA]</scope>
    <source>
        <strain evidence="2">QJT</strain>
        <tissue evidence="2">Leaf</tissue>
    </source>
</reference>
<dbReference type="EMBL" id="JBBNAE010000007">
    <property type="protein sequence ID" value="KAK9110080.1"/>
    <property type="molecule type" value="Genomic_DNA"/>
</dbReference>
<name>A0AAP0NL87_9MAGN</name>
<feature type="region of interest" description="Disordered" evidence="1">
    <location>
        <begin position="34"/>
        <end position="65"/>
    </location>
</feature>
<dbReference type="Proteomes" id="UP001417504">
    <property type="component" value="Unassembled WGS sequence"/>
</dbReference>
<accession>A0AAP0NL87</accession>
<comment type="caution">
    <text evidence="2">The sequence shown here is derived from an EMBL/GenBank/DDBJ whole genome shotgun (WGS) entry which is preliminary data.</text>
</comment>
<feature type="compositionally biased region" description="Acidic residues" evidence="1">
    <location>
        <begin position="122"/>
        <end position="157"/>
    </location>
</feature>
<feature type="region of interest" description="Disordered" evidence="1">
    <location>
        <begin position="109"/>
        <end position="157"/>
    </location>
</feature>
<dbReference type="AlphaFoldDB" id="A0AAP0NL87"/>
<evidence type="ECO:0000313" key="2">
    <source>
        <dbReference type="EMBL" id="KAK9110080.1"/>
    </source>
</evidence>